<gene>
    <name evidence="2" type="ORF">CK936_32775</name>
</gene>
<keyword evidence="3" id="KW-1185">Reference proteome</keyword>
<evidence type="ECO:0000313" key="2">
    <source>
        <dbReference type="EMBL" id="PAU44828.1"/>
    </source>
</evidence>
<dbReference type="RefSeq" id="WP_095584576.1">
    <property type="nucleotide sequence ID" value="NZ_JAJQQS010000024.1"/>
</dbReference>
<organism evidence="2 3">
    <name type="scientific">Streptomyces albireticuli</name>
    <dbReference type="NCBI Taxonomy" id="1940"/>
    <lineage>
        <taxon>Bacteria</taxon>
        <taxon>Bacillati</taxon>
        <taxon>Actinomycetota</taxon>
        <taxon>Actinomycetes</taxon>
        <taxon>Kitasatosporales</taxon>
        <taxon>Streptomycetaceae</taxon>
        <taxon>Streptomyces</taxon>
    </lineage>
</organism>
<evidence type="ECO:0000313" key="3">
    <source>
        <dbReference type="Proteomes" id="UP000218944"/>
    </source>
</evidence>
<proteinExistence type="predicted"/>
<comment type="caution">
    <text evidence="2">The sequence shown here is derived from an EMBL/GenBank/DDBJ whole genome shotgun (WGS) entry which is preliminary data.</text>
</comment>
<feature type="region of interest" description="Disordered" evidence="1">
    <location>
        <begin position="239"/>
        <end position="278"/>
    </location>
</feature>
<dbReference type="SUPFAM" id="SSF48452">
    <property type="entry name" value="TPR-like"/>
    <property type="match status" value="1"/>
</dbReference>
<dbReference type="AlphaFoldDB" id="A0A2A2CXA6"/>
<feature type="compositionally biased region" description="Basic residues" evidence="1">
    <location>
        <begin position="247"/>
        <end position="265"/>
    </location>
</feature>
<dbReference type="Proteomes" id="UP000218944">
    <property type="component" value="Unassembled WGS sequence"/>
</dbReference>
<dbReference type="InterPro" id="IPR011990">
    <property type="entry name" value="TPR-like_helical_dom_sf"/>
</dbReference>
<name>A0A2A2CXA6_9ACTN</name>
<accession>A0A2A2CXA6</accession>
<feature type="compositionally biased region" description="Basic and acidic residues" evidence="1">
    <location>
        <begin position="268"/>
        <end position="278"/>
    </location>
</feature>
<sequence>MDKATILEVESGLVRLRKLEDVSSSADVTPMVAARTEMAVQTAKDAPYALRAPAIGAAAMGAAYLGWCHFLAGRYGAAEQALDSAVAYAYESRAPDRIERTMSYRGVLELVWGSPAAAASMFDAARRDSRAHPALRAYDSGQQARALAHAGEAREADRLLLEADRLAGTVDFSDLPVGAYWYTPGWLVLRRGVAMLALGRTAAAQREIGQGYAAMPAEHRQAHWARQWIDVIHADRDPSDLVLPPRQRGKHRALPSRQVRSRRTSPRTAKETDHGGAE</sequence>
<reference evidence="2 3" key="1">
    <citation type="submission" date="2017-08" db="EMBL/GenBank/DDBJ databases">
        <title>Genome sequence of Streptomyces albireticuli NRRL B-1670.</title>
        <authorList>
            <person name="Graham D.E."/>
            <person name="Mahan K.M."/>
            <person name="Klingeman D.M."/>
            <person name="Hettich R.L."/>
            <person name="Parry R.J."/>
            <person name="Spain J.C."/>
        </authorList>
    </citation>
    <scope>NUCLEOTIDE SEQUENCE [LARGE SCALE GENOMIC DNA]</scope>
    <source>
        <strain evidence="2 3">NRRL B-1670</strain>
    </source>
</reference>
<protein>
    <submittedName>
        <fullName evidence="2">Uncharacterized protein</fullName>
    </submittedName>
</protein>
<dbReference type="EMBL" id="NSJV01000617">
    <property type="protein sequence ID" value="PAU44828.1"/>
    <property type="molecule type" value="Genomic_DNA"/>
</dbReference>
<evidence type="ECO:0000256" key="1">
    <source>
        <dbReference type="SAM" id="MobiDB-lite"/>
    </source>
</evidence>